<dbReference type="RefSeq" id="XP_027610571.1">
    <property type="nucleotide sequence ID" value="XM_027754770.1"/>
</dbReference>
<sequence length="109" mass="11573">MKSSSALTATQPANSSATIQPSPLTTTQPLALTLITSAMSYSTTPAFSLFPTATTLPNAFSMFGTSQSPRETYVMYDDLCHALRPSGGAAVPKRKCSSFSMGLKKIFRV</sequence>
<keyword evidence="3" id="KW-1185">Reference proteome</keyword>
<evidence type="ECO:0000313" key="2">
    <source>
        <dbReference type="EMBL" id="GBE79658.1"/>
    </source>
</evidence>
<organism evidence="2 3">
    <name type="scientific">Sparassis crispa</name>
    <dbReference type="NCBI Taxonomy" id="139825"/>
    <lineage>
        <taxon>Eukaryota</taxon>
        <taxon>Fungi</taxon>
        <taxon>Dikarya</taxon>
        <taxon>Basidiomycota</taxon>
        <taxon>Agaricomycotina</taxon>
        <taxon>Agaricomycetes</taxon>
        <taxon>Polyporales</taxon>
        <taxon>Sparassidaceae</taxon>
        <taxon>Sparassis</taxon>
    </lineage>
</organism>
<dbReference type="AlphaFoldDB" id="A0A401GBV3"/>
<reference evidence="2 3" key="1">
    <citation type="journal article" date="2018" name="Sci. Rep.">
        <title>Genome sequence of the cauliflower mushroom Sparassis crispa (Hanabiratake) and its association with beneficial usage.</title>
        <authorList>
            <person name="Kiyama R."/>
            <person name="Furutani Y."/>
            <person name="Kawaguchi K."/>
            <person name="Nakanishi T."/>
        </authorList>
    </citation>
    <scope>NUCLEOTIDE SEQUENCE [LARGE SCALE GENOMIC DNA]</scope>
</reference>
<name>A0A401GBV3_9APHY</name>
<dbReference type="GeneID" id="38776575"/>
<feature type="compositionally biased region" description="Polar residues" evidence="1">
    <location>
        <begin position="1"/>
        <end position="17"/>
    </location>
</feature>
<evidence type="ECO:0000256" key="1">
    <source>
        <dbReference type="SAM" id="MobiDB-lite"/>
    </source>
</evidence>
<feature type="region of interest" description="Disordered" evidence="1">
    <location>
        <begin position="1"/>
        <end position="24"/>
    </location>
</feature>
<evidence type="ECO:0000313" key="3">
    <source>
        <dbReference type="Proteomes" id="UP000287166"/>
    </source>
</evidence>
<dbReference type="Proteomes" id="UP000287166">
    <property type="component" value="Unassembled WGS sequence"/>
</dbReference>
<protein>
    <submittedName>
        <fullName evidence="2">Uncharacterized protein</fullName>
    </submittedName>
</protein>
<proteinExistence type="predicted"/>
<dbReference type="EMBL" id="BFAD01000002">
    <property type="protein sequence ID" value="GBE79658.1"/>
    <property type="molecule type" value="Genomic_DNA"/>
</dbReference>
<gene>
    <name evidence="2" type="ORF">SCP_0208580</name>
</gene>
<accession>A0A401GBV3</accession>
<dbReference type="InParanoid" id="A0A401GBV3"/>
<dbReference type="OrthoDB" id="3152032at2759"/>
<comment type="caution">
    <text evidence="2">The sequence shown here is derived from an EMBL/GenBank/DDBJ whole genome shotgun (WGS) entry which is preliminary data.</text>
</comment>